<keyword evidence="3" id="KW-0597">Phosphoprotein</keyword>
<keyword evidence="6 10" id="KW-0418">Kinase</keyword>
<dbReference type="Pfam" id="PF07536">
    <property type="entry name" value="HWE_HK"/>
    <property type="match status" value="1"/>
</dbReference>
<evidence type="ECO:0000259" key="9">
    <source>
        <dbReference type="SMART" id="SM00911"/>
    </source>
</evidence>
<dbReference type="SUPFAM" id="SSF55874">
    <property type="entry name" value="ATPase domain of HSP90 chaperone/DNA topoisomerase II/histidine kinase"/>
    <property type="match status" value="1"/>
</dbReference>
<comment type="catalytic activity">
    <reaction evidence="1">
        <text>ATP + protein L-histidine = ADP + protein N-phospho-L-histidine.</text>
        <dbReference type="EC" id="2.7.13.3"/>
    </reaction>
</comment>
<evidence type="ECO:0000256" key="7">
    <source>
        <dbReference type="ARBA" id="ARBA00022840"/>
    </source>
</evidence>
<dbReference type="PANTHER" id="PTHR41523">
    <property type="entry name" value="TWO-COMPONENT SYSTEM SENSOR PROTEIN"/>
    <property type="match status" value="1"/>
</dbReference>
<dbReference type="InterPro" id="IPR013515">
    <property type="entry name" value="Phytochrome_cen-reg"/>
</dbReference>
<evidence type="ECO:0000256" key="8">
    <source>
        <dbReference type="SAM" id="MobiDB-lite"/>
    </source>
</evidence>
<keyword evidence="7" id="KW-0067">ATP-binding</keyword>
<sequence length="428" mass="45410">MALPLGDRFTAPGCALRRPGAFPLGGRFTAPGCALRRPGAGPRAGRPPGRDPGVMLADSADQVAASLAPERGRAATLPGERRHRDDPPGLPASLRVEEVEDERLLAEPGILLALLPASGVLLRAGGRQAGAGALPEPARLEALLAWLAAQPSTGLLALDHLPPEAPWAGALLAVTIGRAPGDLALWLRADPQSGWSRAERAAAAEFRGAWLESRLAQAEARAAVREAERERQAFLAAELDHRLKNVMAGVQAMLRGSRRRAASPEGVVQDVETRLRAMAATHDLLYRRRWDGAPLRALAEQALRPYGDPAAGDRIALAGPDLMLRPQAAFALGLALQELATNAAKHGALSVASGRVALRWRRAGGTVLLRWEERDGPPAQPPTRRGFGLTVIERGLGRELGGTCRLRFPPEGLRCTIRFDAAQLAPPG</sequence>
<protein>
    <recommendedName>
        <fullName evidence="2">histidine kinase</fullName>
        <ecNumber evidence="2">2.7.13.3</ecNumber>
    </recommendedName>
</protein>
<dbReference type="Gene3D" id="3.30.565.10">
    <property type="entry name" value="Histidine kinase-like ATPase, C-terminal domain"/>
    <property type="match status" value="1"/>
</dbReference>
<keyword evidence="5" id="KW-0547">Nucleotide-binding</keyword>
<gene>
    <name evidence="10" type="ORF">EXY23_21580</name>
</gene>
<dbReference type="EMBL" id="SKBM01000027">
    <property type="protein sequence ID" value="TCZ55406.1"/>
    <property type="molecule type" value="Genomic_DNA"/>
</dbReference>
<evidence type="ECO:0000313" key="11">
    <source>
        <dbReference type="Proteomes" id="UP000295023"/>
    </source>
</evidence>
<dbReference type="Pfam" id="PF00360">
    <property type="entry name" value="PHY"/>
    <property type="match status" value="1"/>
</dbReference>
<comment type="caution">
    <text evidence="10">The sequence shown here is derived from an EMBL/GenBank/DDBJ whole genome shotgun (WGS) entry which is preliminary data.</text>
</comment>
<dbReference type="GO" id="GO:0006355">
    <property type="term" value="P:regulation of DNA-templated transcription"/>
    <property type="evidence" value="ECO:0007669"/>
    <property type="project" value="InterPro"/>
</dbReference>
<feature type="domain" description="Signal transduction histidine kinase HWE region" evidence="9">
    <location>
        <begin position="238"/>
        <end position="321"/>
    </location>
</feature>
<keyword evidence="4" id="KW-0808">Transferase</keyword>
<evidence type="ECO:0000256" key="2">
    <source>
        <dbReference type="ARBA" id="ARBA00012438"/>
    </source>
</evidence>
<dbReference type="InterPro" id="IPR043150">
    <property type="entry name" value="Phytochrome_PHY_sf"/>
</dbReference>
<dbReference type="Gene3D" id="3.30.450.270">
    <property type="match status" value="1"/>
</dbReference>
<evidence type="ECO:0000256" key="1">
    <source>
        <dbReference type="ARBA" id="ARBA00000085"/>
    </source>
</evidence>
<dbReference type="AlphaFoldDB" id="A0A4R4D539"/>
<evidence type="ECO:0000313" key="10">
    <source>
        <dbReference type="EMBL" id="TCZ55406.1"/>
    </source>
</evidence>
<dbReference type="InterPro" id="IPR011102">
    <property type="entry name" value="Sig_transdc_His_kinase_HWE"/>
</dbReference>
<evidence type="ECO:0000256" key="4">
    <source>
        <dbReference type="ARBA" id="ARBA00022679"/>
    </source>
</evidence>
<dbReference type="EC" id="2.7.13.3" evidence="2"/>
<proteinExistence type="predicted"/>
<reference evidence="10 11" key="1">
    <citation type="submission" date="2019-03" db="EMBL/GenBank/DDBJ databases">
        <title>Paracraurococcus aquatilis NE82 genome sequence.</title>
        <authorList>
            <person name="Zhao Y."/>
            <person name="Du Z."/>
        </authorList>
    </citation>
    <scope>NUCLEOTIDE SEQUENCE [LARGE SCALE GENOMIC DNA]</scope>
    <source>
        <strain evidence="10 11">NE82</strain>
    </source>
</reference>
<evidence type="ECO:0000256" key="6">
    <source>
        <dbReference type="ARBA" id="ARBA00022777"/>
    </source>
</evidence>
<evidence type="ECO:0000256" key="5">
    <source>
        <dbReference type="ARBA" id="ARBA00022741"/>
    </source>
</evidence>
<dbReference type="SUPFAM" id="SSF55781">
    <property type="entry name" value="GAF domain-like"/>
    <property type="match status" value="1"/>
</dbReference>
<dbReference type="GO" id="GO:0005524">
    <property type="term" value="F:ATP binding"/>
    <property type="evidence" value="ECO:0007669"/>
    <property type="project" value="UniProtKB-KW"/>
</dbReference>
<dbReference type="OrthoDB" id="341208at2"/>
<name>A0A4R4D539_9PROT</name>
<accession>A0A4R4D539</accession>
<dbReference type="GO" id="GO:0004673">
    <property type="term" value="F:protein histidine kinase activity"/>
    <property type="evidence" value="ECO:0007669"/>
    <property type="project" value="UniProtKB-EC"/>
</dbReference>
<dbReference type="Proteomes" id="UP000295023">
    <property type="component" value="Unassembled WGS sequence"/>
</dbReference>
<dbReference type="GO" id="GO:0009584">
    <property type="term" value="P:detection of visible light"/>
    <property type="evidence" value="ECO:0007669"/>
    <property type="project" value="InterPro"/>
</dbReference>
<dbReference type="SMART" id="SM00911">
    <property type="entry name" value="HWE_HK"/>
    <property type="match status" value="1"/>
</dbReference>
<keyword evidence="11" id="KW-1185">Reference proteome</keyword>
<organism evidence="10 11">
    <name type="scientific">Roseicella aquatilis</name>
    <dbReference type="NCBI Taxonomy" id="2527868"/>
    <lineage>
        <taxon>Bacteria</taxon>
        <taxon>Pseudomonadati</taxon>
        <taxon>Pseudomonadota</taxon>
        <taxon>Alphaproteobacteria</taxon>
        <taxon>Acetobacterales</taxon>
        <taxon>Roseomonadaceae</taxon>
        <taxon>Roseicella</taxon>
    </lineage>
</organism>
<dbReference type="PANTHER" id="PTHR41523:SF7">
    <property type="entry name" value="HISTIDINE KINASE"/>
    <property type="match status" value="1"/>
</dbReference>
<feature type="region of interest" description="Disordered" evidence="8">
    <location>
        <begin position="70"/>
        <end position="91"/>
    </location>
</feature>
<evidence type="ECO:0000256" key="3">
    <source>
        <dbReference type="ARBA" id="ARBA00022553"/>
    </source>
</evidence>
<dbReference type="InterPro" id="IPR036890">
    <property type="entry name" value="HATPase_C_sf"/>
</dbReference>